<sequence>MGVLSHIQVPHGNTADPFALLRRDQRHKCAPASPAHALTQASASAHANFRSLTGASPDHLQNLNPRHLSGIKSTSRK</sequence>
<feature type="compositionally biased region" description="Polar residues" evidence="1">
    <location>
        <begin position="52"/>
        <end position="64"/>
    </location>
</feature>
<evidence type="ECO:0000256" key="1">
    <source>
        <dbReference type="SAM" id="MobiDB-lite"/>
    </source>
</evidence>
<protein>
    <submittedName>
        <fullName evidence="2">Uncharacterized protein</fullName>
    </submittedName>
</protein>
<accession>A0A0E9SK61</accession>
<name>A0A0E9SK61_ANGAN</name>
<reference evidence="2" key="1">
    <citation type="submission" date="2014-11" db="EMBL/GenBank/DDBJ databases">
        <authorList>
            <person name="Amaro Gonzalez C."/>
        </authorList>
    </citation>
    <scope>NUCLEOTIDE SEQUENCE</scope>
</reference>
<evidence type="ECO:0000313" key="2">
    <source>
        <dbReference type="EMBL" id="JAH40878.1"/>
    </source>
</evidence>
<dbReference type="EMBL" id="GBXM01067699">
    <property type="protein sequence ID" value="JAH40878.1"/>
    <property type="molecule type" value="Transcribed_RNA"/>
</dbReference>
<dbReference type="AlphaFoldDB" id="A0A0E9SK61"/>
<organism evidence="2">
    <name type="scientific">Anguilla anguilla</name>
    <name type="common">European freshwater eel</name>
    <name type="synonym">Muraena anguilla</name>
    <dbReference type="NCBI Taxonomy" id="7936"/>
    <lineage>
        <taxon>Eukaryota</taxon>
        <taxon>Metazoa</taxon>
        <taxon>Chordata</taxon>
        <taxon>Craniata</taxon>
        <taxon>Vertebrata</taxon>
        <taxon>Euteleostomi</taxon>
        <taxon>Actinopterygii</taxon>
        <taxon>Neopterygii</taxon>
        <taxon>Teleostei</taxon>
        <taxon>Anguilliformes</taxon>
        <taxon>Anguillidae</taxon>
        <taxon>Anguilla</taxon>
    </lineage>
</organism>
<reference evidence="2" key="2">
    <citation type="journal article" date="2015" name="Fish Shellfish Immunol.">
        <title>Early steps in the European eel (Anguilla anguilla)-Vibrio vulnificus interaction in the gills: Role of the RtxA13 toxin.</title>
        <authorList>
            <person name="Callol A."/>
            <person name="Pajuelo D."/>
            <person name="Ebbesson L."/>
            <person name="Teles M."/>
            <person name="MacKenzie S."/>
            <person name="Amaro C."/>
        </authorList>
    </citation>
    <scope>NUCLEOTIDE SEQUENCE</scope>
</reference>
<feature type="region of interest" description="Disordered" evidence="1">
    <location>
        <begin position="52"/>
        <end position="77"/>
    </location>
</feature>
<proteinExistence type="predicted"/>